<comment type="cofactor">
    <cofactor evidence="1">
        <name>Mg(2+)</name>
        <dbReference type="ChEBI" id="CHEBI:18420"/>
    </cofactor>
</comment>
<feature type="transmembrane region" description="Helical" evidence="5">
    <location>
        <begin position="40"/>
        <end position="59"/>
    </location>
</feature>
<dbReference type="FunFam" id="3.30.70.270:FF:000001">
    <property type="entry name" value="Diguanylate cyclase domain protein"/>
    <property type="match status" value="1"/>
</dbReference>
<dbReference type="PROSITE" id="PS50887">
    <property type="entry name" value="GGDEF"/>
    <property type="match status" value="1"/>
</dbReference>
<evidence type="ECO:0000259" key="6">
    <source>
        <dbReference type="PROSITE" id="PS50887"/>
    </source>
</evidence>
<dbReference type="GO" id="GO:0005886">
    <property type="term" value="C:plasma membrane"/>
    <property type="evidence" value="ECO:0007669"/>
    <property type="project" value="UniProtKB-SubCell"/>
</dbReference>
<dbReference type="PANTHER" id="PTHR45138:SF9">
    <property type="entry name" value="DIGUANYLATE CYCLASE DGCM-RELATED"/>
    <property type="match status" value="1"/>
</dbReference>
<name>A0A125QHG6_PSEFL</name>
<dbReference type="PANTHER" id="PTHR45138">
    <property type="entry name" value="REGULATORY COMPONENTS OF SENSORY TRANSDUCTION SYSTEM"/>
    <property type="match status" value="1"/>
</dbReference>
<dbReference type="SMART" id="SM00267">
    <property type="entry name" value="GGDEF"/>
    <property type="match status" value="1"/>
</dbReference>
<evidence type="ECO:0000313" key="7">
    <source>
        <dbReference type="EMBL" id="KWV84444.1"/>
    </source>
</evidence>
<evidence type="ECO:0000256" key="4">
    <source>
        <dbReference type="ARBA" id="ARBA00034247"/>
    </source>
</evidence>
<dbReference type="SUPFAM" id="SSF55073">
    <property type="entry name" value="Nucleotide cyclase"/>
    <property type="match status" value="1"/>
</dbReference>
<evidence type="ECO:0000256" key="1">
    <source>
        <dbReference type="ARBA" id="ARBA00001946"/>
    </source>
</evidence>
<keyword evidence="7" id="KW-0808">Transferase</keyword>
<dbReference type="InterPro" id="IPR000160">
    <property type="entry name" value="GGDEF_dom"/>
</dbReference>
<keyword evidence="5" id="KW-0812">Transmembrane</keyword>
<feature type="transmembrane region" description="Helical" evidence="5">
    <location>
        <begin position="153"/>
        <end position="173"/>
    </location>
</feature>
<evidence type="ECO:0000256" key="5">
    <source>
        <dbReference type="SAM" id="Phobius"/>
    </source>
</evidence>
<feature type="transmembrane region" description="Helical" evidence="5">
    <location>
        <begin position="122"/>
        <end position="141"/>
    </location>
</feature>
<dbReference type="InterPro" id="IPR050469">
    <property type="entry name" value="Diguanylate_Cyclase"/>
</dbReference>
<organism evidence="7 8">
    <name type="scientific">Pseudomonas fluorescens</name>
    <dbReference type="NCBI Taxonomy" id="294"/>
    <lineage>
        <taxon>Bacteria</taxon>
        <taxon>Pseudomonadati</taxon>
        <taxon>Pseudomonadota</taxon>
        <taxon>Gammaproteobacteria</taxon>
        <taxon>Pseudomonadales</taxon>
        <taxon>Pseudomonadaceae</taxon>
        <taxon>Pseudomonas</taxon>
    </lineage>
</organism>
<dbReference type="GO" id="GO:0043709">
    <property type="term" value="P:cell adhesion involved in single-species biofilm formation"/>
    <property type="evidence" value="ECO:0007669"/>
    <property type="project" value="TreeGrafter"/>
</dbReference>
<keyword evidence="7" id="KW-0548">Nucleotidyltransferase</keyword>
<comment type="caution">
    <text evidence="7">The sequence shown here is derived from an EMBL/GenBank/DDBJ whole genome shotgun (WGS) entry which is preliminary data.</text>
</comment>
<dbReference type="EMBL" id="LCYA01000192">
    <property type="protein sequence ID" value="KWV84444.1"/>
    <property type="molecule type" value="Genomic_DNA"/>
</dbReference>
<feature type="domain" description="GGDEF" evidence="6">
    <location>
        <begin position="251"/>
        <end position="385"/>
    </location>
</feature>
<evidence type="ECO:0000256" key="2">
    <source>
        <dbReference type="ARBA" id="ARBA00004533"/>
    </source>
</evidence>
<feature type="transmembrane region" description="Helical" evidence="5">
    <location>
        <begin position="6"/>
        <end position="28"/>
    </location>
</feature>
<feature type="transmembrane region" description="Helical" evidence="5">
    <location>
        <begin position="193"/>
        <end position="212"/>
    </location>
</feature>
<proteinExistence type="predicted"/>
<dbReference type="InterPro" id="IPR043128">
    <property type="entry name" value="Rev_trsase/Diguanyl_cyclase"/>
</dbReference>
<comment type="catalytic activity">
    <reaction evidence="4">
        <text>2 GTP = 3',3'-c-di-GMP + 2 diphosphate</text>
        <dbReference type="Rhea" id="RHEA:24898"/>
        <dbReference type="ChEBI" id="CHEBI:33019"/>
        <dbReference type="ChEBI" id="CHEBI:37565"/>
        <dbReference type="ChEBI" id="CHEBI:58805"/>
        <dbReference type="EC" id="2.7.7.65"/>
    </reaction>
</comment>
<feature type="transmembrane region" description="Helical" evidence="5">
    <location>
        <begin position="100"/>
        <end position="116"/>
    </location>
</feature>
<dbReference type="Proteomes" id="UP000061348">
    <property type="component" value="Unassembled WGS sequence"/>
</dbReference>
<gene>
    <name evidence="7" type="primary">ycdT_3</name>
    <name evidence="7" type="ORF">PFLmoz3_05936</name>
</gene>
<dbReference type="InterPro" id="IPR029787">
    <property type="entry name" value="Nucleotide_cyclase"/>
</dbReference>
<dbReference type="CDD" id="cd01949">
    <property type="entry name" value="GGDEF"/>
    <property type="match status" value="1"/>
</dbReference>
<sequence>MPDIDLAILTPLTLTINGIVAGYMLLLARLNIAQPAFNHWAASCIIFIFASLLAVSRLYQVTPIISVWLAHSLLALPPILIATGLLRFFRGTETALPTKMLGSIFAVYATLLFFTYKLSYSAPILTAAAIALACFWCIALLNLNTMQRIISRLLQGVLLLHALAMFAEITLYIDQWQLPLTRHIELYLKLTLISHLLLTTIASMLLPLLLFVHREQNLMLQANRDELTQLPNRRHFLRESSAYMAKATGSSSVIIMMLDLDNFKSINDTFGHAVGDAALKQVARALEIELRKTDFIGRMGGEEFAIVMTDTTEAEARAIAERLRQKVELRARVIEGNQVNLTISIGATCSYKHNSSGFQALLKLADDALFEAKRRGRNQVVFDYAKNDAKSIADS</sequence>
<dbReference type="PATRIC" id="fig|294.194.peg.6571"/>
<dbReference type="EC" id="2.7.7.65" evidence="3"/>
<dbReference type="AlphaFoldDB" id="A0A125QHG6"/>
<protein>
    <recommendedName>
        <fullName evidence="3">diguanylate cyclase</fullName>
        <ecNumber evidence="3">2.7.7.65</ecNumber>
    </recommendedName>
</protein>
<accession>A0A125QHG6</accession>
<evidence type="ECO:0000313" key="8">
    <source>
        <dbReference type="Proteomes" id="UP000061348"/>
    </source>
</evidence>
<dbReference type="Pfam" id="PF00990">
    <property type="entry name" value="GGDEF"/>
    <property type="match status" value="1"/>
</dbReference>
<dbReference type="NCBIfam" id="TIGR00254">
    <property type="entry name" value="GGDEF"/>
    <property type="match status" value="1"/>
</dbReference>
<reference evidence="7 8" key="1">
    <citation type="submission" date="2015-05" db="EMBL/GenBank/DDBJ databases">
        <title>A genomic and transcriptomic approach to investigate the blue pigment phenotype in Pseudomonas fluorescens.</title>
        <authorList>
            <person name="Andreani N.A."/>
            <person name="Cardazzo B."/>
        </authorList>
    </citation>
    <scope>NUCLEOTIDE SEQUENCE [LARGE SCALE GENOMIC DNA]</scope>
    <source>
        <strain evidence="7 8">Ps_22</strain>
    </source>
</reference>
<keyword evidence="5" id="KW-1133">Transmembrane helix</keyword>
<dbReference type="Gene3D" id="3.30.70.270">
    <property type="match status" value="1"/>
</dbReference>
<keyword evidence="5" id="KW-0472">Membrane</keyword>
<dbReference type="GO" id="GO:0052621">
    <property type="term" value="F:diguanylate cyclase activity"/>
    <property type="evidence" value="ECO:0007669"/>
    <property type="project" value="UniProtKB-EC"/>
</dbReference>
<evidence type="ECO:0000256" key="3">
    <source>
        <dbReference type="ARBA" id="ARBA00012528"/>
    </source>
</evidence>
<dbReference type="GO" id="GO:1902201">
    <property type="term" value="P:negative regulation of bacterial-type flagellum-dependent cell motility"/>
    <property type="evidence" value="ECO:0007669"/>
    <property type="project" value="TreeGrafter"/>
</dbReference>
<comment type="subcellular location">
    <subcellularLocation>
        <location evidence="2">Cell inner membrane</location>
    </subcellularLocation>
</comment>
<dbReference type="RefSeq" id="WP_060765293.1">
    <property type="nucleotide sequence ID" value="NZ_LCYA01000192.1"/>
</dbReference>
<feature type="transmembrane region" description="Helical" evidence="5">
    <location>
        <begin position="65"/>
        <end position="88"/>
    </location>
</feature>